<protein>
    <recommendedName>
        <fullName evidence="10">LRRNT domain-containing protein</fullName>
    </recommendedName>
</protein>
<reference evidence="9" key="1">
    <citation type="journal article" date="2008" name="Nature">
        <title>The amphioxus genome and the evolution of the chordate karyotype.</title>
        <authorList>
            <consortium name="US DOE Joint Genome Institute (JGI-PGF)"/>
            <person name="Putnam N.H."/>
            <person name="Butts T."/>
            <person name="Ferrier D.E.K."/>
            <person name="Furlong R.F."/>
            <person name="Hellsten U."/>
            <person name="Kawashima T."/>
            <person name="Robinson-Rechavi M."/>
            <person name="Shoguchi E."/>
            <person name="Terry A."/>
            <person name="Yu J.-K."/>
            <person name="Benito-Gutierrez E.L."/>
            <person name="Dubchak I."/>
            <person name="Garcia-Fernandez J."/>
            <person name="Gibson-Brown J.J."/>
            <person name="Grigoriev I.V."/>
            <person name="Horton A.C."/>
            <person name="de Jong P.J."/>
            <person name="Jurka J."/>
            <person name="Kapitonov V.V."/>
            <person name="Kohara Y."/>
            <person name="Kuroki Y."/>
            <person name="Lindquist E."/>
            <person name="Lucas S."/>
            <person name="Osoegawa K."/>
            <person name="Pennacchio L.A."/>
            <person name="Salamov A.A."/>
            <person name="Satou Y."/>
            <person name="Sauka-Spengler T."/>
            <person name="Schmutz J."/>
            <person name="Shin-I T."/>
            <person name="Toyoda A."/>
            <person name="Bronner-Fraser M."/>
            <person name="Fujiyama A."/>
            <person name="Holland L.Z."/>
            <person name="Holland P.W.H."/>
            <person name="Satoh N."/>
            <person name="Rokhsar D.S."/>
        </authorList>
    </citation>
    <scope>NUCLEOTIDE SEQUENCE [LARGE SCALE GENOMIC DNA]</scope>
    <source>
        <strain evidence="9">S238N-H82</strain>
        <tissue evidence="9">Testes</tissue>
    </source>
</reference>
<feature type="chain" id="PRO_5002937368" description="LRRNT domain-containing protein" evidence="8">
    <location>
        <begin position="25"/>
        <end position="210"/>
    </location>
</feature>
<evidence type="ECO:0000256" key="4">
    <source>
        <dbReference type="ARBA" id="ARBA00022989"/>
    </source>
</evidence>
<dbReference type="InterPro" id="IPR052313">
    <property type="entry name" value="GPIb-IX-V_Complex"/>
</dbReference>
<keyword evidence="5 7" id="KW-0472">Membrane</keyword>
<dbReference type="EMBL" id="GG666733">
    <property type="protein sequence ID" value="EEN42335.1"/>
    <property type="molecule type" value="Genomic_DNA"/>
</dbReference>
<feature type="signal peptide" evidence="8">
    <location>
        <begin position="1"/>
        <end position="24"/>
    </location>
</feature>
<keyword evidence="4 7" id="KW-1133">Transmembrane helix</keyword>
<name>C3ZYN3_BRAFL</name>
<evidence type="ECO:0000256" key="7">
    <source>
        <dbReference type="SAM" id="Phobius"/>
    </source>
</evidence>
<dbReference type="InterPro" id="IPR032675">
    <property type="entry name" value="LRR_dom_sf"/>
</dbReference>
<dbReference type="Gene3D" id="3.80.10.10">
    <property type="entry name" value="Ribonuclease Inhibitor"/>
    <property type="match status" value="1"/>
</dbReference>
<keyword evidence="2 7" id="KW-0812">Transmembrane</keyword>
<dbReference type="InParanoid" id="C3ZYN3"/>
<dbReference type="AlphaFoldDB" id="C3ZYN3"/>
<keyword evidence="3" id="KW-0130">Cell adhesion</keyword>
<sequence length="210" mass="22311">MTHKMKHLLVLLLIILKDAGPTTACSSSCSSYCVCQSRGLNSVPQFLPTTINSLYLYGNEITTLRQYDFSSGLLGVAVGTLLVCAILFTIIRCINKLRTREAPSSPDSGASFTNTNLSAAVTVGGQVQTGQHRSNIASVEGYSDVIPSQPGPRQNLNRSDEQGYQILTPSPPPTTGAGYQTGYQTESAAAHGADADALHQYEALSEALNN</sequence>
<dbReference type="PANTHER" id="PTHR22650:SF4">
    <property type="entry name" value="LEUCINE-RICH REPEAT AND TRANSMEMBRANE DOMAIN-CONTAINING PROTEIN 2-LIKE"/>
    <property type="match status" value="1"/>
</dbReference>
<evidence type="ECO:0000256" key="8">
    <source>
        <dbReference type="SAM" id="SignalP"/>
    </source>
</evidence>
<evidence type="ECO:0000256" key="5">
    <source>
        <dbReference type="ARBA" id="ARBA00023136"/>
    </source>
</evidence>
<accession>C3ZYN3</accession>
<keyword evidence="6" id="KW-1015">Disulfide bond</keyword>
<keyword evidence="8" id="KW-0732">Signal</keyword>
<evidence type="ECO:0000256" key="2">
    <source>
        <dbReference type="ARBA" id="ARBA00022692"/>
    </source>
</evidence>
<evidence type="ECO:0000256" key="6">
    <source>
        <dbReference type="ARBA" id="ARBA00023157"/>
    </source>
</evidence>
<evidence type="ECO:0000256" key="3">
    <source>
        <dbReference type="ARBA" id="ARBA00022889"/>
    </source>
</evidence>
<comment type="subcellular location">
    <subcellularLocation>
        <location evidence="1">Membrane</location>
        <topology evidence="1">Single-pass membrane protein</topology>
    </subcellularLocation>
</comment>
<organism>
    <name type="scientific">Branchiostoma floridae</name>
    <name type="common">Florida lancelet</name>
    <name type="synonym">Amphioxus</name>
    <dbReference type="NCBI Taxonomy" id="7739"/>
    <lineage>
        <taxon>Eukaryota</taxon>
        <taxon>Metazoa</taxon>
        <taxon>Chordata</taxon>
        <taxon>Cephalochordata</taxon>
        <taxon>Leptocardii</taxon>
        <taxon>Amphioxiformes</taxon>
        <taxon>Branchiostomatidae</taxon>
        <taxon>Branchiostoma</taxon>
    </lineage>
</organism>
<proteinExistence type="predicted"/>
<gene>
    <name evidence="9" type="ORF">BRAFLDRAFT_108979</name>
</gene>
<evidence type="ECO:0008006" key="10">
    <source>
        <dbReference type="Google" id="ProtNLM"/>
    </source>
</evidence>
<dbReference type="PANTHER" id="PTHR22650">
    <property type="entry name" value="GLYCOPROTEIN IB BETA"/>
    <property type="match status" value="1"/>
</dbReference>
<evidence type="ECO:0000256" key="1">
    <source>
        <dbReference type="ARBA" id="ARBA00004167"/>
    </source>
</evidence>
<feature type="transmembrane region" description="Helical" evidence="7">
    <location>
        <begin position="72"/>
        <end position="91"/>
    </location>
</feature>
<evidence type="ECO:0000313" key="9">
    <source>
        <dbReference type="EMBL" id="EEN42335.1"/>
    </source>
</evidence>